<dbReference type="Pfam" id="PF13442">
    <property type="entry name" value="Cytochrome_CBB3"/>
    <property type="match status" value="1"/>
</dbReference>
<keyword evidence="6" id="KW-0249">Electron transport</keyword>
<keyword evidence="12" id="KW-1185">Reference proteome</keyword>
<proteinExistence type="predicted"/>
<sequence>MYSGSRVSLLLGAALILAVGACDREERQSRSKPLAENVPAGQSPDTVYPGGAPVPPLDPRAAAYERNANALSQGQQLYMQMNCVGCHFHGGGGMGPALMDDEWRYGGRIDQIAASIAEGRPNGMPAWRDKLTSDQIWQIAAYVRSMSGQAPKDAVSSRADEVSNTEPMTQTKRETVRSADAAQR</sequence>
<feature type="region of interest" description="Disordered" evidence="9">
    <location>
        <begin position="146"/>
        <end position="184"/>
    </location>
</feature>
<comment type="cofactor">
    <cofactor evidence="1">
        <name>heme c</name>
        <dbReference type="ChEBI" id="CHEBI:61717"/>
    </cofactor>
</comment>
<feature type="compositionally biased region" description="Basic and acidic residues" evidence="9">
    <location>
        <begin position="171"/>
        <end position="184"/>
    </location>
</feature>
<keyword evidence="7 8" id="KW-0408">Iron</keyword>
<accession>A0ABS9VR12</accession>
<comment type="caution">
    <text evidence="11">The sequence shown here is derived from an EMBL/GenBank/DDBJ whole genome shotgun (WGS) entry which is preliminary data.</text>
</comment>
<dbReference type="PROSITE" id="PS51007">
    <property type="entry name" value="CYTC"/>
    <property type="match status" value="1"/>
</dbReference>
<evidence type="ECO:0000313" key="11">
    <source>
        <dbReference type="EMBL" id="MCH8617410.1"/>
    </source>
</evidence>
<keyword evidence="3 8" id="KW-0349">Heme</keyword>
<evidence type="ECO:0000256" key="3">
    <source>
        <dbReference type="ARBA" id="ARBA00022617"/>
    </source>
</evidence>
<dbReference type="PROSITE" id="PS51257">
    <property type="entry name" value="PROKAR_LIPOPROTEIN"/>
    <property type="match status" value="1"/>
</dbReference>
<name>A0ABS9VR12_9SPHN</name>
<dbReference type="PANTHER" id="PTHR33751">
    <property type="entry name" value="CBB3-TYPE CYTOCHROME C OXIDASE SUBUNIT FIXP"/>
    <property type="match status" value="1"/>
</dbReference>
<dbReference type="Gene3D" id="1.10.760.10">
    <property type="entry name" value="Cytochrome c-like domain"/>
    <property type="match status" value="1"/>
</dbReference>
<feature type="region of interest" description="Disordered" evidence="9">
    <location>
        <begin position="28"/>
        <end position="56"/>
    </location>
</feature>
<evidence type="ECO:0000256" key="1">
    <source>
        <dbReference type="ARBA" id="ARBA00001926"/>
    </source>
</evidence>
<keyword evidence="2" id="KW-0813">Transport</keyword>
<evidence type="ECO:0000256" key="5">
    <source>
        <dbReference type="ARBA" id="ARBA00022723"/>
    </source>
</evidence>
<dbReference type="EMBL" id="JAKZHW010000002">
    <property type="protein sequence ID" value="MCH8617410.1"/>
    <property type="molecule type" value="Genomic_DNA"/>
</dbReference>
<evidence type="ECO:0000256" key="8">
    <source>
        <dbReference type="PROSITE-ProRule" id="PRU00433"/>
    </source>
</evidence>
<dbReference type="PRINTS" id="PR00605">
    <property type="entry name" value="CYTCHROMECIC"/>
</dbReference>
<dbReference type="RefSeq" id="WP_241448282.1">
    <property type="nucleotide sequence ID" value="NZ_JAKZHW010000002.1"/>
</dbReference>
<organism evidence="11 12">
    <name type="scientific">Sphingomonas telluris</name>
    <dbReference type="NCBI Taxonomy" id="2907998"/>
    <lineage>
        <taxon>Bacteria</taxon>
        <taxon>Pseudomonadati</taxon>
        <taxon>Pseudomonadota</taxon>
        <taxon>Alphaproteobacteria</taxon>
        <taxon>Sphingomonadales</taxon>
        <taxon>Sphingomonadaceae</taxon>
        <taxon>Sphingomonas</taxon>
    </lineage>
</organism>
<dbReference type="InterPro" id="IPR008168">
    <property type="entry name" value="Cyt_C_IC"/>
</dbReference>
<dbReference type="InterPro" id="IPR036909">
    <property type="entry name" value="Cyt_c-like_dom_sf"/>
</dbReference>
<dbReference type="InterPro" id="IPR050597">
    <property type="entry name" value="Cytochrome_c_Oxidase_Subunit"/>
</dbReference>
<evidence type="ECO:0000313" key="12">
    <source>
        <dbReference type="Proteomes" id="UP001203058"/>
    </source>
</evidence>
<feature type="domain" description="Cytochrome c" evidence="10">
    <location>
        <begin position="69"/>
        <end position="147"/>
    </location>
</feature>
<protein>
    <submittedName>
        <fullName evidence="11">Cytochrome c</fullName>
    </submittedName>
</protein>
<dbReference type="SUPFAM" id="SSF46626">
    <property type="entry name" value="Cytochrome c"/>
    <property type="match status" value="1"/>
</dbReference>
<evidence type="ECO:0000259" key="10">
    <source>
        <dbReference type="PROSITE" id="PS51007"/>
    </source>
</evidence>
<evidence type="ECO:0000256" key="2">
    <source>
        <dbReference type="ARBA" id="ARBA00022448"/>
    </source>
</evidence>
<dbReference type="Proteomes" id="UP001203058">
    <property type="component" value="Unassembled WGS sequence"/>
</dbReference>
<keyword evidence="5 8" id="KW-0479">Metal-binding</keyword>
<keyword evidence="4" id="KW-0679">Respiratory chain</keyword>
<evidence type="ECO:0000256" key="7">
    <source>
        <dbReference type="ARBA" id="ARBA00023004"/>
    </source>
</evidence>
<dbReference type="InterPro" id="IPR009056">
    <property type="entry name" value="Cyt_c-like_dom"/>
</dbReference>
<evidence type="ECO:0000256" key="9">
    <source>
        <dbReference type="SAM" id="MobiDB-lite"/>
    </source>
</evidence>
<reference evidence="11 12" key="1">
    <citation type="submission" date="2022-03" db="EMBL/GenBank/DDBJ databases">
        <authorList>
            <person name="Jo J.-H."/>
            <person name="Im W.-T."/>
        </authorList>
    </citation>
    <scope>NUCLEOTIDE SEQUENCE [LARGE SCALE GENOMIC DNA]</scope>
    <source>
        <strain evidence="11 12">SM33</strain>
    </source>
</reference>
<dbReference type="PANTHER" id="PTHR33751:SF1">
    <property type="entry name" value="CBB3-TYPE CYTOCHROME C OXIDASE SUBUNIT FIXP"/>
    <property type="match status" value="1"/>
</dbReference>
<evidence type="ECO:0000256" key="4">
    <source>
        <dbReference type="ARBA" id="ARBA00022660"/>
    </source>
</evidence>
<gene>
    <name evidence="11" type="ORF">LZ016_15030</name>
</gene>
<evidence type="ECO:0000256" key="6">
    <source>
        <dbReference type="ARBA" id="ARBA00022982"/>
    </source>
</evidence>